<dbReference type="Gene3D" id="2.120.10.90">
    <property type="entry name" value="DNA gyrase/topoisomerase IV, subunit A, C-terminal"/>
    <property type="match status" value="1"/>
</dbReference>
<keyword evidence="4 7" id="KW-0799">Topoisomerase</keyword>
<dbReference type="Pfam" id="PF03989">
    <property type="entry name" value="DNA_gyraseA_C"/>
    <property type="match status" value="5"/>
</dbReference>
<evidence type="ECO:0000256" key="6">
    <source>
        <dbReference type="ARBA" id="ARBA00023235"/>
    </source>
</evidence>
<evidence type="ECO:0000256" key="2">
    <source>
        <dbReference type="ARBA" id="ARBA00008263"/>
    </source>
</evidence>
<dbReference type="InterPro" id="IPR013760">
    <property type="entry name" value="Topo_IIA-like_dom_sf"/>
</dbReference>
<dbReference type="Gene3D" id="3.30.1360.40">
    <property type="match status" value="1"/>
</dbReference>
<dbReference type="InterPro" id="IPR006691">
    <property type="entry name" value="GyrA/parC_rep"/>
</dbReference>
<dbReference type="FunFam" id="1.10.268.10:FF:000001">
    <property type="entry name" value="DNA gyrase subunit A"/>
    <property type="match status" value="1"/>
</dbReference>
<name>A0A6B1DSW4_9CHLR</name>
<proteinExistence type="inferred from homology"/>
<dbReference type="Pfam" id="PF00521">
    <property type="entry name" value="DNA_topoisoIV"/>
    <property type="match status" value="1"/>
</dbReference>
<dbReference type="SMART" id="SM00434">
    <property type="entry name" value="TOP4c"/>
    <property type="match status" value="1"/>
</dbReference>
<dbReference type="GO" id="GO:0005524">
    <property type="term" value="F:ATP binding"/>
    <property type="evidence" value="ECO:0007669"/>
    <property type="project" value="InterPro"/>
</dbReference>
<dbReference type="AlphaFoldDB" id="A0A6B1DSW4"/>
<feature type="active site" description="O-(5'-phospho-DNA)-tyrosine intermediate" evidence="7">
    <location>
        <position position="126"/>
    </location>
</feature>
<reference evidence="10" key="1">
    <citation type="submission" date="2019-09" db="EMBL/GenBank/DDBJ databases">
        <title>Characterisation of the sponge microbiome using genome-centric metagenomics.</title>
        <authorList>
            <person name="Engelberts J.P."/>
            <person name="Robbins S.J."/>
            <person name="De Goeij J.M."/>
            <person name="Aranda M."/>
            <person name="Bell S.C."/>
            <person name="Webster N.S."/>
        </authorList>
    </citation>
    <scope>NUCLEOTIDE SEQUENCE</scope>
    <source>
        <strain evidence="10">SB0662_bin_9</strain>
    </source>
</reference>
<dbReference type="PANTHER" id="PTHR43493">
    <property type="entry name" value="DNA GYRASE/TOPOISOMERASE SUBUNIT A"/>
    <property type="match status" value="1"/>
</dbReference>
<dbReference type="CDD" id="cd00187">
    <property type="entry name" value="TOP4c"/>
    <property type="match status" value="1"/>
</dbReference>
<keyword evidence="5 7" id="KW-0238">DNA-binding</keyword>
<gene>
    <name evidence="10" type="ORF">F4Y08_08560</name>
</gene>
<evidence type="ECO:0000256" key="5">
    <source>
        <dbReference type="ARBA" id="ARBA00023125"/>
    </source>
</evidence>
<dbReference type="PANTHER" id="PTHR43493:SF5">
    <property type="entry name" value="DNA GYRASE SUBUNIT A, CHLOROPLASTIC_MITOCHONDRIAL"/>
    <property type="match status" value="1"/>
</dbReference>
<dbReference type="InterPro" id="IPR002205">
    <property type="entry name" value="Topo_IIA_dom_A"/>
</dbReference>
<comment type="caution">
    <text evidence="10">The sequence shown here is derived from an EMBL/GenBank/DDBJ whole genome shotgun (WGS) entry which is preliminary data.</text>
</comment>
<evidence type="ECO:0000256" key="8">
    <source>
        <dbReference type="SAM" id="MobiDB-lite"/>
    </source>
</evidence>
<dbReference type="NCBIfam" id="NF004044">
    <property type="entry name" value="PRK05561.1"/>
    <property type="match status" value="1"/>
</dbReference>
<evidence type="ECO:0000313" key="10">
    <source>
        <dbReference type="EMBL" id="MYD90368.1"/>
    </source>
</evidence>
<dbReference type="PROSITE" id="PS52040">
    <property type="entry name" value="TOPO_IIA"/>
    <property type="match status" value="1"/>
</dbReference>
<protein>
    <recommendedName>
        <fullName evidence="3">DNA topoisomerase (ATP-hydrolyzing)</fullName>
        <ecNumber evidence="3">5.6.2.2</ecNumber>
    </recommendedName>
</protein>
<comment type="catalytic activity">
    <reaction evidence="1 7">
        <text>ATP-dependent breakage, passage and rejoining of double-stranded DNA.</text>
        <dbReference type="EC" id="5.6.2.2"/>
    </reaction>
</comment>
<dbReference type="InterPro" id="IPR035516">
    <property type="entry name" value="Gyrase/topoIV_suA_C"/>
</dbReference>
<dbReference type="EC" id="5.6.2.2" evidence="3"/>
<dbReference type="InterPro" id="IPR050220">
    <property type="entry name" value="Type_II_DNA_Topoisomerases"/>
</dbReference>
<evidence type="ECO:0000256" key="4">
    <source>
        <dbReference type="ARBA" id="ARBA00023029"/>
    </source>
</evidence>
<sequence length="857" mass="94782">MANGNDSQVQRPKRRLRTEMETSYLDYAMSVIVARALPDVRDGLKPVQRRILHAMHHDLNLRSNGPFRKSARIVGEVLGKYHPHSDQSVYDAMMRLAQDFSLRYPVVDGQGNLGSIDGDNPAAMRYTEARLSAISALMLTDIEKNTVDWVPNFDQSLEEPTVLTASLPNLLVNGSNGIAVGMATQVPPHNLGEVCAAVRHLLDRWEEREAVTVTDLMQHIQGPDFPTGGTLFRLGPGRAGSAPDDRLRQAYESGRGRATVRAKVHVEDARMGRQRIVVYEIPYQTNKTSLLERIADCARNGQITGISDLRDESDRAGMRICVDLVRGANTDKVIADLFSLTPMEQTFSISLVALVNGRPERLNLKKLVEFFIEHRVDIVRRRSRFDLDRAERRAHIVEGLLMALDQIDEVIRTIRSSRSPNSARNNLIREFGFTEAQSRAVLAMPLGQLVAMERSRLRSEFKDLAARIKELQALLASDRRIRDAIADEMDEIQRQFADPRRTEVKNDRARTPTAEELEPDRTVWVCLGRRGTVRRYAYKGMQTGSFRDIGRNGGIAAVATNTRDALYVFSSSGRVQRMQAHRVPQTGRAGHVADLTSFTRRDRIVAGVSLPRDLAPEQDLWIVLVTEQGLVKKLNAHRLAAAWRDDLKVVPLAKGDSLIAAMAVGMSQELMLFSRRGKTIRFEGDDLRPNWLLAQGVRGIRLDTGDGVATATAVSPAGSVLTVTEQGMAKRTELEEFKLQARGGSGLTAHKLDKTTGLIAGALVIGAVQANARISIGAGANIRTFDPDDIPLSRRNTKGRRVLKPRTTDSELSAPAGDGNDGSTPQTPDKRSRPARATGLIDSVTLIWSDRTVDGQA</sequence>
<dbReference type="InterPro" id="IPR013757">
    <property type="entry name" value="Topo_IIA_A_a_sf"/>
</dbReference>
<feature type="compositionally biased region" description="Basic residues" evidence="8">
    <location>
        <begin position="795"/>
        <end position="804"/>
    </location>
</feature>
<dbReference type="FunFam" id="3.30.1360.40:FF:000002">
    <property type="entry name" value="DNA gyrase subunit A"/>
    <property type="match status" value="1"/>
</dbReference>
<dbReference type="Gene3D" id="1.10.268.10">
    <property type="entry name" value="Topoisomerase, domain 3"/>
    <property type="match status" value="1"/>
</dbReference>
<organism evidence="10">
    <name type="scientific">Caldilineaceae bacterium SB0662_bin_9</name>
    <dbReference type="NCBI Taxonomy" id="2605258"/>
    <lineage>
        <taxon>Bacteria</taxon>
        <taxon>Bacillati</taxon>
        <taxon>Chloroflexota</taxon>
        <taxon>Caldilineae</taxon>
        <taxon>Caldilineales</taxon>
        <taxon>Caldilineaceae</taxon>
    </lineage>
</organism>
<comment type="similarity">
    <text evidence="2">Belongs to the type II topoisomerase GyrA/ParC subunit family.</text>
</comment>
<evidence type="ECO:0000259" key="9">
    <source>
        <dbReference type="PROSITE" id="PS52040"/>
    </source>
</evidence>
<feature type="domain" description="Topo IIA-type catalytic" evidence="9">
    <location>
        <begin position="37"/>
        <end position="517"/>
    </location>
</feature>
<evidence type="ECO:0000256" key="3">
    <source>
        <dbReference type="ARBA" id="ARBA00012895"/>
    </source>
</evidence>
<dbReference type="GO" id="GO:0009330">
    <property type="term" value="C:DNA topoisomerase type II (double strand cut, ATP-hydrolyzing) complex"/>
    <property type="evidence" value="ECO:0007669"/>
    <property type="project" value="TreeGrafter"/>
</dbReference>
<dbReference type="GO" id="GO:0034335">
    <property type="term" value="F:DNA negative supercoiling activity"/>
    <property type="evidence" value="ECO:0007669"/>
    <property type="project" value="UniProtKB-ARBA"/>
</dbReference>
<dbReference type="GO" id="GO:0003677">
    <property type="term" value="F:DNA binding"/>
    <property type="evidence" value="ECO:0007669"/>
    <property type="project" value="UniProtKB-UniRule"/>
</dbReference>
<dbReference type="InterPro" id="IPR013758">
    <property type="entry name" value="Topo_IIA_A/C_ab"/>
</dbReference>
<dbReference type="Gene3D" id="3.90.199.10">
    <property type="entry name" value="Topoisomerase II, domain 5"/>
    <property type="match status" value="1"/>
</dbReference>
<accession>A0A6B1DSW4</accession>
<dbReference type="GO" id="GO:0006265">
    <property type="term" value="P:DNA topological change"/>
    <property type="evidence" value="ECO:0007669"/>
    <property type="project" value="UniProtKB-UniRule"/>
</dbReference>
<dbReference type="EMBL" id="VXPY01000059">
    <property type="protein sequence ID" value="MYD90368.1"/>
    <property type="molecule type" value="Genomic_DNA"/>
</dbReference>
<evidence type="ECO:0000256" key="1">
    <source>
        <dbReference type="ARBA" id="ARBA00000185"/>
    </source>
</evidence>
<evidence type="ECO:0000256" key="7">
    <source>
        <dbReference type="PROSITE-ProRule" id="PRU01384"/>
    </source>
</evidence>
<dbReference type="SUPFAM" id="SSF56719">
    <property type="entry name" value="Type II DNA topoisomerase"/>
    <property type="match status" value="1"/>
</dbReference>
<keyword evidence="6 7" id="KW-0413">Isomerase</keyword>
<dbReference type="SUPFAM" id="SSF101904">
    <property type="entry name" value="GyrA/ParC C-terminal domain-like"/>
    <property type="match status" value="1"/>
</dbReference>
<feature type="region of interest" description="Disordered" evidence="8">
    <location>
        <begin position="788"/>
        <end position="838"/>
    </location>
</feature>